<organism evidence="1 2">
    <name type="scientific">Tothia fuscella</name>
    <dbReference type="NCBI Taxonomy" id="1048955"/>
    <lineage>
        <taxon>Eukaryota</taxon>
        <taxon>Fungi</taxon>
        <taxon>Dikarya</taxon>
        <taxon>Ascomycota</taxon>
        <taxon>Pezizomycotina</taxon>
        <taxon>Dothideomycetes</taxon>
        <taxon>Pleosporomycetidae</taxon>
        <taxon>Venturiales</taxon>
        <taxon>Cylindrosympodiaceae</taxon>
        <taxon>Tothia</taxon>
    </lineage>
</organism>
<dbReference type="Proteomes" id="UP000800235">
    <property type="component" value="Unassembled WGS sequence"/>
</dbReference>
<accession>A0A9P4U152</accession>
<protein>
    <submittedName>
        <fullName evidence="1">Uncharacterized protein</fullName>
    </submittedName>
</protein>
<reference evidence="1" key="1">
    <citation type="journal article" date="2020" name="Stud. Mycol.">
        <title>101 Dothideomycetes genomes: a test case for predicting lifestyles and emergence of pathogens.</title>
        <authorList>
            <person name="Haridas S."/>
            <person name="Albert R."/>
            <person name="Binder M."/>
            <person name="Bloem J."/>
            <person name="Labutti K."/>
            <person name="Salamov A."/>
            <person name="Andreopoulos B."/>
            <person name="Baker S."/>
            <person name="Barry K."/>
            <person name="Bills G."/>
            <person name="Bluhm B."/>
            <person name="Cannon C."/>
            <person name="Castanera R."/>
            <person name="Culley D."/>
            <person name="Daum C."/>
            <person name="Ezra D."/>
            <person name="Gonzalez J."/>
            <person name="Henrissat B."/>
            <person name="Kuo A."/>
            <person name="Liang C."/>
            <person name="Lipzen A."/>
            <person name="Lutzoni F."/>
            <person name="Magnuson J."/>
            <person name="Mondo S."/>
            <person name="Nolan M."/>
            <person name="Ohm R."/>
            <person name="Pangilinan J."/>
            <person name="Park H.-J."/>
            <person name="Ramirez L."/>
            <person name="Alfaro M."/>
            <person name="Sun H."/>
            <person name="Tritt A."/>
            <person name="Yoshinaga Y."/>
            <person name="Zwiers L.-H."/>
            <person name="Turgeon B."/>
            <person name="Goodwin S."/>
            <person name="Spatafora J."/>
            <person name="Crous P."/>
            <person name="Grigoriev I."/>
        </authorList>
    </citation>
    <scope>NUCLEOTIDE SEQUENCE</scope>
    <source>
        <strain evidence="1">CBS 130266</strain>
    </source>
</reference>
<comment type="caution">
    <text evidence="1">The sequence shown here is derived from an EMBL/GenBank/DDBJ whole genome shotgun (WGS) entry which is preliminary data.</text>
</comment>
<sequence length="63" mass="7533">MNSRLRWTKMKKNLKWRDLTSMKPNVSIHSVFIFLQPQICTSFAFYWAKGPHRSEKHNIVLGQ</sequence>
<proteinExistence type="predicted"/>
<dbReference type="AlphaFoldDB" id="A0A9P4U152"/>
<dbReference type="EMBL" id="MU007021">
    <property type="protein sequence ID" value="KAF2433400.1"/>
    <property type="molecule type" value="Genomic_DNA"/>
</dbReference>
<evidence type="ECO:0000313" key="2">
    <source>
        <dbReference type="Proteomes" id="UP000800235"/>
    </source>
</evidence>
<keyword evidence="2" id="KW-1185">Reference proteome</keyword>
<name>A0A9P4U152_9PEZI</name>
<evidence type="ECO:0000313" key="1">
    <source>
        <dbReference type="EMBL" id="KAF2433400.1"/>
    </source>
</evidence>
<gene>
    <name evidence="1" type="ORF">EJ08DRAFT_77826</name>
</gene>